<reference evidence="6 7" key="1">
    <citation type="submission" date="2012-08" db="EMBL/GenBank/DDBJ databases">
        <title>Oryza genome evolution.</title>
        <authorList>
            <person name="Wing R.A."/>
        </authorList>
    </citation>
    <scope>NUCLEOTIDE SEQUENCE</scope>
</reference>
<proteinExistence type="predicted"/>
<organism evidence="6 7">
    <name type="scientific">Leersia perrieri</name>
    <dbReference type="NCBI Taxonomy" id="77586"/>
    <lineage>
        <taxon>Eukaryota</taxon>
        <taxon>Viridiplantae</taxon>
        <taxon>Streptophyta</taxon>
        <taxon>Embryophyta</taxon>
        <taxon>Tracheophyta</taxon>
        <taxon>Spermatophyta</taxon>
        <taxon>Magnoliopsida</taxon>
        <taxon>Liliopsida</taxon>
        <taxon>Poales</taxon>
        <taxon>Poaceae</taxon>
        <taxon>BOP clade</taxon>
        <taxon>Oryzoideae</taxon>
        <taxon>Oryzeae</taxon>
        <taxon>Oryzinae</taxon>
        <taxon>Leersia</taxon>
    </lineage>
</organism>
<feature type="domain" description="ABC transporter" evidence="5">
    <location>
        <begin position="134"/>
        <end position="388"/>
    </location>
</feature>
<dbReference type="Gene3D" id="3.40.50.300">
    <property type="entry name" value="P-loop containing nucleotide triphosphate hydrolases"/>
    <property type="match status" value="1"/>
</dbReference>
<evidence type="ECO:0000313" key="7">
    <source>
        <dbReference type="Proteomes" id="UP000032180"/>
    </source>
</evidence>
<name>A0A0D9Y0H1_9ORYZ</name>
<reference evidence="7" key="2">
    <citation type="submission" date="2013-12" db="EMBL/GenBank/DDBJ databases">
        <authorList>
            <person name="Yu Y."/>
            <person name="Lee S."/>
            <person name="de Baynast K."/>
            <person name="Wissotski M."/>
            <person name="Liu L."/>
            <person name="Talag J."/>
            <person name="Goicoechea J."/>
            <person name="Angelova A."/>
            <person name="Jetty R."/>
            <person name="Kudrna D."/>
            <person name="Golser W."/>
            <person name="Rivera L."/>
            <person name="Zhang J."/>
            <person name="Wing R."/>
        </authorList>
    </citation>
    <scope>NUCLEOTIDE SEQUENCE</scope>
</reference>
<dbReference type="STRING" id="77586.A0A0D9Y0H1"/>
<dbReference type="InterPro" id="IPR027417">
    <property type="entry name" value="P-loop_NTPase"/>
</dbReference>
<dbReference type="EnsemblPlants" id="LPERR12G13270.1">
    <property type="protein sequence ID" value="LPERR12G13270.1"/>
    <property type="gene ID" value="LPERR12G13270"/>
</dbReference>
<dbReference type="PROSITE" id="PS50893">
    <property type="entry name" value="ABC_TRANSPORTER_2"/>
    <property type="match status" value="1"/>
</dbReference>
<evidence type="ECO:0000259" key="5">
    <source>
        <dbReference type="PROSITE" id="PS50893"/>
    </source>
</evidence>
<dbReference type="eggNOG" id="KOG0065">
    <property type="taxonomic scope" value="Eukaryota"/>
</dbReference>
<dbReference type="InterPro" id="IPR003439">
    <property type="entry name" value="ABC_transporter-like_ATP-bd"/>
</dbReference>
<dbReference type="SUPFAM" id="SSF52540">
    <property type="entry name" value="P-loop containing nucleoside triphosphate hydrolases"/>
    <property type="match status" value="1"/>
</dbReference>
<accession>A0A0D9Y0H1</accession>
<feature type="region of interest" description="Disordered" evidence="4">
    <location>
        <begin position="1"/>
        <end position="21"/>
    </location>
</feature>
<dbReference type="PANTHER" id="PTHR19241">
    <property type="entry name" value="ATP-BINDING CASSETTE TRANSPORTER"/>
    <property type="match status" value="1"/>
</dbReference>
<dbReference type="Pfam" id="PF00005">
    <property type="entry name" value="ABC_tran"/>
    <property type="match status" value="1"/>
</dbReference>
<keyword evidence="2" id="KW-0547">Nucleotide-binding</keyword>
<keyword evidence="7" id="KW-1185">Reference proteome</keyword>
<evidence type="ECO:0000313" key="6">
    <source>
        <dbReference type="EnsemblPlants" id="LPERR12G13270.1"/>
    </source>
</evidence>
<evidence type="ECO:0000256" key="4">
    <source>
        <dbReference type="SAM" id="MobiDB-lite"/>
    </source>
</evidence>
<dbReference type="Gramene" id="LPERR12G13270.1">
    <property type="protein sequence ID" value="LPERR12G13270.1"/>
    <property type="gene ID" value="LPERR12G13270"/>
</dbReference>
<dbReference type="SMART" id="SM00382">
    <property type="entry name" value="AAA"/>
    <property type="match status" value="1"/>
</dbReference>
<reference evidence="6" key="3">
    <citation type="submission" date="2015-04" db="UniProtKB">
        <authorList>
            <consortium name="EnsemblPlants"/>
        </authorList>
    </citation>
    <scope>IDENTIFICATION</scope>
</reference>
<keyword evidence="1" id="KW-0813">Transport</keyword>
<dbReference type="InterPro" id="IPR003593">
    <property type="entry name" value="AAA+_ATPase"/>
</dbReference>
<protein>
    <recommendedName>
        <fullName evidence="5">ABC transporter domain-containing protein</fullName>
    </recommendedName>
</protein>
<evidence type="ECO:0000256" key="2">
    <source>
        <dbReference type="ARBA" id="ARBA00022741"/>
    </source>
</evidence>
<dbReference type="GO" id="GO:0016887">
    <property type="term" value="F:ATP hydrolysis activity"/>
    <property type="evidence" value="ECO:0007669"/>
    <property type="project" value="InterPro"/>
</dbReference>
<keyword evidence="3" id="KW-0067">ATP-binding</keyword>
<sequence>MPGLPPRCASPEARERIAAASPATARRLAASLYDSLRHHGLRREADRAFRDAAAAEDDEGAGGEEEEEEELTGMACLLKDGFVRYLRGFATITPPIPKQVVKFCGITYSAKIETAAFRYETFGNKLLECFVQPVRSLSLGQQRSTKLHILNGIDGYIMPGSMTLLLGPPGSGKSTLLKILAGRIDPGKDHGLTGMTMYNDRTAYEVQKSRLIAYVCGPLNKHIPFLSVRETLEFARDCTQGLQPENFTPQMRKFFAYALVEGQDPFLEYVLQILDLKKIENHLVSNISETDRDKLTTAELALGTYSVMLYDQPLASSDASMTYDLVNTIRTISRIQKSSAVMTLNYLSQETFDLFDRIILLGEGHVLYQGPRQDAVTYFAQLGYMKPPHVESWEFLQDIAAENSMQYLVPRSAPRSFEELVNFYYSSDNYQDIIRVIGMSKEYSTYWVESEPGIGLSLRKPTAFNSDDSSDDQEMEIVVAKLLNKSRTSSGVESTGNIQIGDVVTGISVNEEPMQYLAARPMFDKQYHLDQTFATLRHARGHVRLQLERFDNKAS</sequence>
<dbReference type="Proteomes" id="UP000032180">
    <property type="component" value="Chromosome 12"/>
</dbReference>
<dbReference type="AlphaFoldDB" id="A0A0D9Y0H1"/>
<evidence type="ECO:0000256" key="1">
    <source>
        <dbReference type="ARBA" id="ARBA00022448"/>
    </source>
</evidence>
<dbReference type="GO" id="GO:0005524">
    <property type="term" value="F:ATP binding"/>
    <property type="evidence" value="ECO:0007669"/>
    <property type="project" value="UniProtKB-KW"/>
</dbReference>
<evidence type="ECO:0000256" key="3">
    <source>
        <dbReference type="ARBA" id="ARBA00022840"/>
    </source>
</evidence>
<dbReference type="HOGENOM" id="CLU_491248_0_0_1"/>